<feature type="compositionally biased region" description="Gly residues" evidence="7">
    <location>
        <begin position="155"/>
        <end position="166"/>
    </location>
</feature>
<evidence type="ECO:0000256" key="3">
    <source>
        <dbReference type="ARBA" id="ARBA00022475"/>
    </source>
</evidence>
<evidence type="ECO:0000256" key="1">
    <source>
        <dbReference type="ARBA" id="ARBA00004651"/>
    </source>
</evidence>
<reference evidence="10" key="1">
    <citation type="journal article" date="2019" name="Int. J. Syst. Evol. Microbiol.">
        <title>The Global Catalogue of Microorganisms (GCM) 10K type strain sequencing project: providing services to taxonomists for standard genome sequencing and annotation.</title>
        <authorList>
            <consortium name="The Broad Institute Genomics Platform"/>
            <consortium name="The Broad Institute Genome Sequencing Center for Infectious Disease"/>
            <person name="Wu L."/>
            <person name="Ma J."/>
        </authorList>
    </citation>
    <scope>NUCLEOTIDE SEQUENCE [LARGE SCALE GENOMIC DNA]</scope>
    <source>
        <strain evidence="10">CGMCC-1.15741</strain>
    </source>
</reference>
<evidence type="ECO:0000256" key="4">
    <source>
        <dbReference type="ARBA" id="ARBA00022692"/>
    </source>
</evidence>
<feature type="transmembrane region" description="Helical" evidence="8">
    <location>
        <begin position="29"/>
        <end position="46"/>
    </location>
</feature>
<keyword evidence="10" id="KW-1185">Reference proteome</keyword>
<dbReference type="PANTHER" id="PTHR34584:SF1">
    <property type="entry name" value="NA(+)_H(+) ANTIPORTER SUBUNIT E1"/>
    <property type="match status" value="1"/>
</dbReference>
<comment type="similarity">
    <text evidence="2">Belongs to the CPA3 antiporters (TC 2.A.63) subunit E family.</text>
</comment>
<evidence type="ECO:0000256" key="5">
    <source>
        <dbReference type="ARBA" id="ARBA00022989"/>
    </source>
</evidence>
<protein>
    <submittedName>
        <fullName evidence="9">Na+/H+ antiporter subunit E</fullName>
    </submittedName>
</protein>
<feature type="region of interest" description="Disordered" evidence="7">
    <location>
        <begin position="146"/>
        <end position="166"/>
    </location>
</feature>
<comment type="subcellular location">
    <subcellularLocation>
        <location evidence="1">Cell membrane</location>
        <topology evidence="1">Multi-pass membrane protein</topology>
    </subcellularLocation>
</comment>
<dbReference type="EMBL" id="JBHSSW010000001">
    <property type="protein sequence ID" value="MFC6196440.1"/>
    <property type="molecule type" value="Genomic_DNA"/>
</dbReference>
<dbReference type="Pfam" id="PF01899">
    <property type="entry name" value="MNHE"/>
    <property type="match status" value="1"/>
</dbReference>
<evidence type="ECO:0000313" key="9">
    <source>
        <dbReference type="EMBL" id="MFC6196440.1"/>
    </source>
</evidence>
<dbReference type="RefSeq" id="WP_377373803.1">
    <property type="nucleotide sequence ID" value="NZ_JBHSSW010000001.1"/>
</dbReference>
<keyword evidence="6 8" id="KW-0472">Membrane</keyword>
<name>A0ABW1S4B4_9PROT</name>
<organism evidence="9 10">
    <name type="scientific">Ponticaulis profundi</name>
    <dbReference type="NCBI Taxonomy" id="2665222"/>
    <lineage>
        <taxon>Bacteria</taxon>
        <taxon>Pseudomonadati</taxon>
        <taxon>Pseudomonadota</taxon>
        <taxon>Alphaproteobacteria</taxon>
        <taxon>Hyphomonadales</taxon>
        <taxon>Hyphomonadaceae</taxon>
        <taxon>Ponticaulis</taxon>
    </lineage>
</organism>
<sequence length="166" mass="17543">MGYVVGLTTALILLWLGLSGIMEPLILILGAISIFLSVGLAARLGIVDRETSPYHRILAFLAYTPYLISEILKANLTVLKAILKPELDIQPTLVKVPSTCKTDLGKVIFANSITLTPGTVTLRVDDDSMLVHGLYEADATPEAFEEMGRKASKAGDGGAAGSGAKS</sequence>
<dbReference type="InterPro" id="IPR002758">
    <property type="entry name" value="Cation_antiport_E"/>
</dbReference>
<evidence type="ECO:0000256" key="6">
    <source>
        <dbReference type="ARBA" id="ARBA00023136"/>
    </source>
</evidence>
<evidence type="ECO:0000256" key="7">
    <source>
        <dbReference type="SAM" id="MobiDB-lite"/>
    </source>
</evidence>
<gene>
    <name evidence="9" type="ORF">ACFQDM_00030</name>
</gene>
<keyword evidence="3" id="KW-1003">Cell membrane</keyword>
<proteinExistence type="inferred from homology"/>
<accession>A0ABW1S4B4</accession>
<evidence type="ECO:0000256" key="8">
    <source>
        <dbReference type="SAM" id="Phobius"/>
    </source>
</evidence>
<comment type="caution">
    <text evidence="9">The sequence shown here is derived from an EMBL/GenBank/DDBJ whole genome shotgun (WGS) entry which is preliminary data.</text>
</comment>
<evidence type="ECO:0000256" key="2">
    <source>
        <dbReference type="ARBA" id="ARBA00006228"/>
    </source>
</evidence>
<dbReference type="PIRSF" id="PIRSF019239">
    <property type="entry name" value="MrpE"/>
    <property type="match status" value="1"/>
</dbReference>
<evidence type="ECO:0000313" key="10">
    <source>
        <dbReference type="Proteomes" id="UP001596303"/>
    </source>
</evidence>
<keyword evidence="4 8" id="KW-0812">Transmembrane</keyword>
<dbReference type="PANTHER" id="PTHR34584">
    <property type="entry name" value="NA(+)/H(+) ANTIPORTER SUBUNIT E1"/>
    <property type="match status" value="1"/>
</dbReference>
<keyword evidence="5 8" id="KW-1133">Transmembrane helix</keyword>
<dbReference type="Proteomes" id="UP001596303">
    <property type="component" value="Unassembled WGS sequence"/>
</dbReference>